<dbReference type="GeneTree" id="ENSGT00550000075033"/>
<keyword evidence="2 10" id="KW-0328">Glycosyltransferase</keyword>
<dbReference type="CTD" id="85365"/>
<keyword evidence="3 10" id="KW-0808">Transferase</keyword>
<comment type="catalytic activity">
    <reaction evidence="8 10">
        <text>a beta-D-Man-(1-&gt;4)-beta-D-GlcNAc-(1-&gt;4)-alpha-D-GlcNAc-diphospho-di-trans,poly-cis-dolichol + GDP-alpha-D-mannose = an alpha-D-Man-(1-&gt;3)-beta-D-Man-(1-&gt;4)-beta-D-GlcNAc-(1-&gt;4)-alpha-D-GlcNAc-diphospho-di-trans,poly-cis-dolichol + GDP + H(+)</text>
        <dbReference type="Rhea" id="RHEA:29515"/>
        <dbReference type="Rhea" id="RHEA-COMP:19511"/>
        <dbReference type="Rhea" id="RHEA-COMP:19513"/>
        <dbReference type="ChEBI" id="CHEBI:15378"/>
        <dbReference type="ChEBI" id="CHEBI:57527"/>
        <dbReference type="ChEBI" id="CHEBI:58189"/>
        <dbReference type="ChEBI" id="CHEBI:58472"/>
        <dbReference type="ChEBI" id="CHEBI:132510"/>
        <dbReference type="EC" id="2.4.1.132"/>
    </reaction>
    <physiologicalReaction direction="left-to-right" evidence="8 10">
        <dbReference type="Rhea" id="RHEA:29516"/>
    </physiologicalReaction>
</comment>
<evidence type="ECO:0000256" key="10">
    <source>
        <dbReference type="RuleBase" id="RU367136"/>
    </source>
</evidence>
<dbReference type="FunFam" id="3.40.50.2000:FF:000085">
    <property type="entry name" value="alpha-1,3/1,6-mannosyltransferase ALG2"/>
    <property type="match status" value="1"/>
</dbReference>
<dbReference type="KEGG" id="pret:103478647"/>
<dbReference type="PANTHER" id="PTHR45918:SF1">
    <property type="entry name" value="ALPHA-1,3_1,6-MANNOSYLTRANSFERASE ALG2"/>
    <property type="match status" value="1"/>
</dbReference>
<comment type="subcellular location">
    <subcellularLocation>
        <location evidence="10">Endoplasmic reticulum membrane</location>
        <topology evidence="10">Single-pass membrane protein</topology>
    </subcellularLocation>
</comment>
<evidence type="ECO:0000256" key="2">
    <source>
        <dbReference type="ARBA" id="ARBA00022676"/>
    </source>
</evidence>
<dbReference type="GO" id="GO:0004378">
    <property type="term" value="F:GDP-Man:Man(1)GlcNAc(2)-PP-Dol alpha-1,3-mannosyltransferase activity"/>
    <property type="evidence" value="ECO:0007669"/>
    <property type="project" value="UniProtKB-UniRule"/>
</dbReference>
<reference evidence="14" key="1">
    <citation type="submission" date="2013-11" db="EMBL/GenBank/DDBJ databases">
        <title>The genomic landscape of the Guanapo guppy.</title>
        <authorList>
            <person name="Kuenstner A."/>
            <person name="Dreyer C."/>
        </authorList>
    </citation>
    <scope>NUCLEOTIDE SEQUENCE</scope>
    <source>
        <strain evidence="14">Guanapo</strain>
    </source>
</reference>
<comment type="similarity">
    <text evidence="10">Belongs to the glycosyltransferase group 1 family.</text>
</comment>
<evidence type="ECO:0000256" key="4">
    <source>
        <dbReference type="ARBA" id="ARBA00022692"/>
    </source>
</evidence>
<evidence type="ECO:0000313" key="13">
    <source>
        <dbReference type="Ensembl" id="ENSPREP00000027747.1"/>
    </source>
</evidence>
<dbReference type="AlphaFoldDB" id="A0A3P9Q0R2"/>
<evidence type="ECO:0000313" key="14">
    <source>
        <dbReference type="Proteomes" id="UP000242638"/>
    </source>
</evidence>
<dbReference type="OMA" id="AMYMKCP"/>
<dbReference type="PANTHER" id="PTHR45918">
    <property type="entry name" value="ALPHA-1,3/1,6-MANNOSYLTRANSFERASE ALG2"/>
    <property type="match status" value="1"/>
</dbReference>
<dbReference type="GeneID" id="103478647"/>
<dbReference type="Proteomes" id="UP000242638">
    <property type="component" value="Unassembled WGS sequence"/>
</dbReference>
<keyword evidence="4" id="KW-0812">Transmembrane</keyword>
<evidence type="ECO:0000256" key="6">
    <source>
        <dbReference type="ARBA" id="ARBA00022989"/>
    </source>
</evidence>
<evidence type="ECO:0000256" key="8">
    <source>
        <dbReference type="ARBA" id="ARBA00045103"/>
    </source>
</evidence>
<name>A0A3P9Q0R2_POERE</name>
<evidence type="ECO:0000259" key="12">
    <source>
        <dbReference type="Pfam" id="PF13439"/>
    </source>
</evidence>
<feature type="domain" description="Glycosyl transferase family 1" evidence="11">
    <location>
        <begin position="230"/>
        <end position="396"/>
    </location>
</feature>
<dbReference type="EC" id="2.4.1.132" evidence="10"/>
<evidence type="ECO:0000256" key="9">
    <source>
        <dbReference type="ARBA" id="ARBA00045104"/>
    </source>
</evidence>
<dbReference type="Gene3D" id="3.40.50.2000">
    <property type="entry name" value="Glycogen Phosphorylase B"/>
    <property type="match status" value="2"/>
</dbReference>
<reference evidence="13" key="3">
    <citation type="submission" date="2025-09" db="UniProtKB">
        <authorList>
            <consortium name="Ensembl"/>
        </authorList>
    </citation>
    <scope>IDENTIFICATION</scope>
    <source>
        <strain evidence="13">Guanapo</strain>
    </source>
</reference>
<dbReference type="RefSeq" id="XP_008430844.1">
    <property type="nucleotide sequence ID" value="XM_008432622.2"/>
</dbReference>
<dbReference type="EC" id="2.4.1.257" evidence="10"/>
<comment type="pathway">
    <text evidence="1 10">Protein modification; protein glycosylation.</text>
</comment>
<reference evidence="13" key="2">
    <citation type="submission" date="2025-08" db="UniProtKB">
        <authorList>
            <consortium name="Ensembl"/>
        </authorList>
    </citation>
    <scope>IDENTIFICATION</scope>
    <source>
        <strain evidence="13">Guanapo</strain>
    </source>
</reference>
<dbReference type="Pfam" id="PF00534">
    <property type="entry name" value="Glycos_transf_1"/>
    <property type="match status" value="1"/>
</dbReference>
<dbReference type="Bgee" id="ENSPREG00000018776">
    <property type="expression patterns" value="Expressed in caudal fin and 1 other cell type or tissue"/>
</dbReference>
<keyword evidence="6" id="KW-1133">Transmembrane helix</keyword>
<dbReference type="SUPFAM" id="SSF53756">
    <property type="entry name" value="UDP-Glycosyltransferase/glycogen phosphorylase"/>
    <property type="match status" value="1"/>
</dbReference>
<keyword evidence="14" id="KW-1185">Reference proteome</keyword>
<evidence type="ECO:0000256" key="1">
    <source>
        <dbReference type="ARBA" id="ARBA00004922"/>
    </source>
</evidence>
<dbReference type="FunFam" id="3.40.50.2000:FF:000210">
    <property type="entry name" value="Alpha-1,3/1,6-mannosyltransferase ALG2"/>
    <property type="match status" value="1"/>
</dbReference>
<organism evidence="13 14">
    <name type="scientific">Poecilia reticulata</name>
    <name type="common">Guppy</name>
    <name type="synonym">Acanthophacelus reticulatus</name>
    <dbReference type="NCBI Taxonomy" id="8081"/>
    <lineage>
        <taxon>Eukaryota</taxon>
        <taxon>Metazoa</taxon>
        <taxon>Chordata</taxon>
        <taxon>Craniata</taxon>
        <taxon>Vertebrata</taxon>
        <taxon>Euteleostomi</taxon>
        <taxon>Actinopterygii</taxon>
        <taxon>Neopterygii</taxon>
        <taxon>Teleostei</taxon>
        <taxon>Neoteleostei</taxon>
        <taxon>Acanthomorphata</taxon>
        <taxon>Ovalentaria</taxon>
        <taxon>Atherinomorphae</taxon>
        <taxon>Cyprinodontiformes</taxon>
        <taxon>Poeciliidae</taxon>
        <taxon>Poeciliinae</taxon>
        <taxon>Poecilia</taxon>
    </lineage>
</organism>
<protein>
    <recommendedName>
        <fullName evidence="10">Alpha-1,3/1,6-mannosyltransferase ALG2</fullName>
        <ecNumber evidence="10">2.4.1.132</ecNumber>
        <ecNumber evidence="10">2.4.1.257</ecNumber>
    </recommendedName>
    <alternativeName>
        <fullName evidence="10">GDP-Man:Man(1)GlcNAc(2)-PP-Dol alpha-1,3-mannosyltransferase</fullName>
    </alternativeName>
</protein>
<dbReference type="STRING" id="8081.ENSPREP00000027747"/>
<comment type="function">
    <text evidence="10">Mannosylates Man(2)GlcNAc(2)-dolichol diphosphate and Man(1)GlcNAc(2)-dolichol diphosphate to form Man(3)GlcNAc(2)-dolichol diphosphate.</text>
</comment>
<dbReference type="InterPro" id="IPR028098">
    <property type="entry name" value="Glyco_trans_4-like_N"/>
</dbReference>
<feature type="domain" description="Glycosyltransferase subfamily 4-like N-terminal" evidence="12">
    <location>
        <begin position="27"/>
        <end position="189"/>
    </location>
</feature>
<sequence>MVSKTEQGSGEIERMARVVFLHPDLGIGGAERLVVDAAVALKSQGCSVQIWTAHYDPKHCFSETLDPDLPVVCAGDWLPTSVFGYLHALCAYLRMIYVAFYLVFLSGVEYDVIFCDQVSVCIPVLRFSRRRKKVLFYCHFPDQLLTQRKSALKKLYRAPIDWLEERTTGMADMILVNSQFTAGVFRETFCSLNRVQPDVLYPSLNTNAFDQMSTEAQGLQGLLPEGVSHLFLSLNRYERKKNLGLALEALAVLRCSLTPPQRAGVHLVVAGGYDDRVTENVQHYNELTELAEQLHLRDCVTFMRSPSDSVKVVLLQTATAVLYTPSREHFGIVPVEAMYCSCPVIAVNSGGPLESIADEETGFLCEPTAEAFSKAMERLIRDARLRRDMGQAGRRRVEERFSLQAFSNQLYGYIVQLSK</sequence>
<dbReference type="InterPro" id="IPR001296">
    <property type="entry name" value="Glyco_trans_1"/>
</dbReference>
<dbReference type="InterPro" id="IPR027054">
    <property type="entry name" value="ALG2"/>
</dbReference>
<dbReference type="GO" id="GO:0102704">
    <property type="term" value="F:GDP-Man:Man(2)GlcNAc(2)-PP-Dol alpha-1,6-mannosyltransferase activity"/>
    <property type="evidence" value="ECO:0007669"/>
    <property type="project" value="UniProtKB-UniRule"/>
</dbReference>
<dbReference type="UniPathway" id="UPA00378"/>
<keyword evidence="5" id="KW-0256">Endoplasmic reticulum</keyword>
<dbReference type="OrthoDB" id="448893at2759"/>
<accession>A0A3P9Q0R2</accession>
<keyword evidence="7" id="KW-0472">Membrane</keyword>
<evidence type="ECO:0000256" key="3">
    <source>
        <dbReference type="ARBA" id="ARBA00022679"/>
    </source>
</evidence>
<dbReference type="GO" id="GO:0005789">
    <property type="term" value="C:endoplasmic reticulum membrane"/>
    <property type="evidence" value="ECO:0007669"/>
    <property type="project" value="UniProtKB-SubCell"/>
</dbReference>
<dbReference type="Ensembl" id="ENSPRET00000028052.1">
    <property type="protein sequence ID" value="ENSPREP00000027747.1"/>
    <property type="gene ID" value="ENSPREG00000018776.1"/>
</dbReference>
<evidence type="ECO:0000256" key="7">
    <source>
        <dbReference type="ARBA" id="ARBA00023136"/>
    </source>
</evidence>
<comment type="catalytic activity">
    <reaction evidence="9 10">
        <text>an alpha-D-Man-(1-&gt;3)-beta-D-Man-(1-&gt;4)-beta-D-GlcNAc-(1-&gt;4)-alpha-D-GlcNAc-diphospho-di-trans,poly-cis-dolichol + GDP-alpha-D-mannose = an alpha-D-Man-(1-&gt;3)-[alpha-D-Man-(1-&gt;6)]-beta-D-Man-(1-&gt;4)-beta-D-GlcNAc-(1-&gt;4)-alpha-D-GlcNAc-diphospho-di-trans,poly-cis-dolichol + GDP + H(+)</text>
        <dbReference type="Rhea" id="RHEA:29519"/>
        <dbReference type="Rhea" id="RHEA-COMP:19513"/>
        <dbReference type="Rhea" id="RHEA-COMP:19515"/>
        <dbReference type="ChEBI" id="CHEBI:15378"/>
        <dbReference type="ChEBI" id="CHEBI:57527"/>
        <dbReference type="ChEBI" id="CHEBI:58189"/>
        <dbReference type="ChEBI" id="CHEBI:132510"/>
        <dbReference type="ChEBI" id="CHEBI:132511"/>
        <dbReference type="EC" id="2.4.1.257"/>
    </reaction>
    <physiologicalReaction direction="left-to-right" evidence="9 10">
        <dbReference type="Rhea" id="RHEA:29520"/>
    </physiologicalReaction>
</comment>
<proteinExistence type="inferred from homology"/>
<evidence type="ECO:0000259" key="11">
    <source>
        <dbReference type="Pfam" id="PF00534"/>
    </source>
</evidence>
<dbReference type="Pfam" id="PF13439">
    <property type="entry name" value="Glyco_transf_4"/>
    <property type="match status" value="1"/>
</dbReference>
<evidence type="ECO:0000256" key="5">
    <source>
        <dbReference type="ARBA" id="ARBA00022824"/>
    </source>
</evidence>
<dbReference type="CDD" id="cd03805">
    <property type="entry name" value="GT4_ALG2-like"/>
    <property type="match status" value="1"/>
</dbReference>